<protein>
    <recommendedName>
        <fullName evidence="6">S-protein homolog</fullName>
    </recommendedName>
</protein>
<dbReference type="GO" id="GO:0005576">
    <property type="term" value="C:extracellular region"/>
    <property type="evidence" value="ECO:0007669"/>
    <property type="project" value="UniProtKB-SubCell"/>
</dbReference>
<name>A0A4D6NHA0_VIGUN</name>
<dbReference type="EMBL" id="CP039354">
    <property type="protein sequence ID" value="QCE12313.1"/>
    <property type="molecule type" value="Genomic_DNA"/>
</dbReference>
<reference evidence="7 9" key="1">
    <citation type="submission" date="2019-04" db="EMBL/GenBank/DDBJ databases">
        <title>An improved genome assembly and genetic linkage map for asparagus bean, Vigna unguiculata ssp. sesquipedialis.</title>
        <authorList>
            <person name="Xia Q."/>
            <person name="Zhang R."/>
            <person name="Dong Y."/>
        </authorList>
    </citation>
    <scope>NUCLEOTIDE SEQUENCE [LARGE SCALE GENOMIC DNA]</scope>
    <source>
        <tissue evidence="7">Leaf</tissue>
    </source>
</reference>
<dbReference type="PANTHER" id="PTHR31232:SF43">
    <property type="entry name" value="S-PROTEIN HOMOLOG 29-RELATED"/>
    <property type="match status" value="1"/>
</dbReference>
<evidence type="ECO:0000256" key="4">
    <source>
        <dbReference type="ARBA" id="ARBA00022525"/>
    </source>
</evidence>
<dbReference type="AlphaFoldDB" id="A0A4D6NHA0"/>
<evidence type="ECO:0000313" key="9">
    <source>
        <dbReference type="Proteomes" id="UP000501690"/>
    </source>
</evidence>
<dbReference type="EMBL" id="CP039354">
    <property type="protein sequence ID" value="QCE12312.1"/>
    <property type="molecule type" value="Genomic_DNA"/>
</dbReference>
<evidence type="ECO:0000256" key="5">
    <source>
        <dbReference type="ARBA" id="ARBA00022729"/>
    </source>
</evidence>
<keyword evidence="9" id="KW-1185">Reference proteome</keyword>
<dbReference type="GO" id="GO:0060320">
    <property type="term" value="P:rejection of self pollen"/>
    <property type="evidence" value="ECO:0007669"/>
    <property type="project" value="UniProtKB-KW"/>
</dbReference>
<comment type="similarity">
    <text evidence="2 6">Belongs to the plant self-incompatibility (S1) protein family.</text>
</comment>
<dbReference type="Pfam" id="PF05938">
    <property type="entry name" value="Self-incomp_S1"/>
    <property type="match status" value="1"/>
</dbReference>
<organism evidence="7 9">
    <name type="scientific">Vigna unguiculata</name>
    <name type="common">Cowpea</name>
    <dbReference type="NCBI Taxonomy" id="3917"/>
    <lineage>
        <taxon>Eukaryota</taxon>
        <taxon>Viridiplantae</taxon>
        <taxon>Streptophyta</taxon>
        <taxon>Embryophyta</taxon>
        <taxon>Tracheophyta</taxon>
        <taxon>Spermatophyta</taxon>
        <taxon>Magnoliopsida</taxon>
        <taxon>eudicotyledons</taxon>
        <taxon>Gunneridae</taxon>
        <taxon>Pentapetalae</taxon>
        <taxon>rosids</taxon>
        <taxon>fabids</taxon>
        <taxon>Fabales</taxon>
        <taxon>Fabaceae</taxon>
        <taxon>Papilionoideae</taxon>
        <taxon>50 kb inversion clade</taxon>
        <taxon>NPAAA clade</taxon>
        <taxon>indigoferoid/millettioid clade</taxon>
        <taxon>Phaseoleae</taxon>
        <taxon>Vigna</taxon>
    </lineage>
</organism>
<evidence type="ECO:0000256" key="2">
    <source>
        <dbReference type="ARBA" id="ARBA00005581"/>
    </source>
</evidence>
<proteinExistence type="inferred from homology"/>
<dbReference type="PANTHER" id="PTHR31232">
    <property type="match status" value="1"/>
</dbReference>
<accession>A0A4D6NHA0</accession>
<keyword evidence="4 6" id="KW-0964">Secreted</keyword>
<feature type="signal peptide" evidence="6">
    <location>
        <begin position="1"/>
        <end position="19"/>
    </location>
</feature>
<comment type="subcellular location">
    <subcellularLocation>
        <location evidence="1 6">Secreted</location>
    </subcellularLocation>
</comment>
<gene>
    <name evidence="7" type="ORF">DEO72_LG10g3554</name>
    <name evidence="8" type="ORF">DEO72_LG10g3555</name>
</gene>
<evidence type="ECO:0000313" key="7">
    <source>
        <dbReference type="EMBL" id="QCE12312.1"/>
    </source>
</evidence>
<sequence length="128" mass="15131">MSMFAKSVLLLSMLTLAWAGKVDLTVTNSLEGKENLKIHCKSRDDDLGMRVLHFNESAHWRFGTDIFWRTMFSCSFQWGKSPFFHFNVYDQIRDYDVCTDCQWFIKKHGPCRDEPTNNAFTPKCYKWN</sequence>
<evidence type="ECO:0000256" key="6">
    <source>
        <dbReference type="RuleBase" id="RU367044"/>
    </source>
</evidence>
<evidence type="ECO:0000313" key="8">
    <source>
        <dbReference type="EMBL" id="QCE12313.1"/>
    </source>
</evidence>
<feature type="chain" id="PRO_5044516291" description="S-protein homolog" evidence="6">
    <location>
        <begin position="20"/>
        <end position="128"/>
    </location>
</feature>
<keyword evidence="3 6" id="KW-0713">Self-incompatibility</keyword>
<keyword evidence="5 6" id="KW-0732">Signal</keyword>
<dbReference type="InterPro" id="IPR010264">
    <property type="entry name" value="Self-incomp_S1"/>
</dbReference>
<evidence type="ECO:0000256" key="1">
    <source>
        <dbReference type="ARBA" id="ARBA00004613"/>
    </source>
</evidence>
<dbReference type="Proteomes" id="UP000501690">
    <property type="component" value="Linkage Group LG10"/>
</dbReference>
<evidence type="ECO:0000256" key="3">
    <source>
        <dbReference type="ARBA" id="ARBA00022471"/>
    </source>
</evidence>